<dbReference type="PANTHER" id="PTHR45625">
    <property type="entry name" value="PEPTIDYL-PROLYL CIS-TRANS ISOMERASE-RELATED"/>
    <property type="match status" value="1"/>
</dbReference>
<accession>A0A5B0SAK7</accession>
<comment type="similarity">
    <text evidence="2">Belongs to the cyclophilin-type PPIase family.</text>
</comment>
<dbReference type="GO" id="GO:0061630">
    <property type="term" value="F:ubiquitin protein ligase activity"/>
    <property type="evidence" value="ECO:0007669"/>
    <property type="project" value="TreeGrafter"/>
</dbReference>
<evidence type="ECO:0000259" key="5">
    <source>
        <dbReference type="PROSITE" id="PS50072"/>
    </source>
</evidence>
<protein>
    <recommendedName>
        <fullName evidence="2">Peptidyl-prolyl cis-trans isomerase</fullName>
        <shortName evidence="2">PPIase</shortName>
        <ecNumber evidence="2">5.2.1.8</ecNumber>
    </recommendedName>
</protein>
<evidence type="ECO:0000256" key="1">
    <source>
        <dbReference type="ARBA" id="ARBA00000971"/>
    </source>
</evidence>
<evidence type="ECO:0000256" key="3">
    <source>
        <dbReference type="SAM" id="Coils"/>
    </source>
</evidence>
<feature type="domain" description="PPIase cyclophilin-type" evidence="5">
    <location>
        <begin position="17"/>
        <end position="79"/>
    </location>
</feature>
<dbReference type="AlphaFoldDB" id="A0A5B0SAK7"/>
<dbReference type="PROSITE" id="PS50072">
    <property type="entry name" value="CSA_PPIASE_2"/>
    <property type="match status" value="1"/>
</dbReference>
<dbReference type="EC" id="5.2.1.8" evidence="2"/>
<dbReference type="Pfam" id="PF00160">
    <property type="entry name" value="Pro_isomerase"/>
    <property type="match status" value="1"/>
</dbReference>
<evidence type="ECO:0000313" key="6">
    <source>
        <dbReference type="EMBL" id="KAA1134968.1"/>
    </source>
</evidence>
<feature type="coiled-coil region" evidence="3">
    <location>
        <begin position="88"/>
        <end position="117"/>
    </location>
</feature>
<dbReference type="InterPro" id="IPR029000">
    <property type="entry name" value="Cyclophilin-like_dom_sf"/>
</dbReference>
<dbReference type="Gene3D" id="2.40.100.10">
    <property type="entry name" value="Cyclophilin-like"/>
    <property type="match status" value="1"/>
</dbReference>
<dbReference type="InterPro" id="IPR002130">
    <property type="entry name" value="Cyclophilin-type_PPIase_dom"/>
</dbReference>
<dbReference type="GO" id="GO:0071013">
    <property type="term" value="C:catalytic step 2 spliceosome"/>
    <property type="evidence" value="ECO:0007669"/>
    <property type="project" value="TreeGrafter"/>
</dbReference>
<gene>
    <name evidence="6" type="primary">CYP8_3</name>
    <name evidence="6" type="ORF">PGTUg99_017718</name>
</gene>
<name>A0A5B0SAK7_PUCGR</name>
<evidence type="ECO:0000256" key="4">
    <source>
        <dbReference type="SAM" id="MobiDB-lite"/>
    </source>
</evidence>
<keyword evidence="3" id="KW-0175">Coiled coil</keyword>
<proteinExistence type="inferred from homology"/>
<dbReference type="EMBL" id="VDEP01000043">
    <property type="protein sequence ID" value="KAA1134968.1"/>
    <property type="molecule type" value="Genomic_DNA"/>
</dbReference>
<dbReference type="Proteomes" id="UP000325313">
    <property type="component" value="Unassembled WGS sequence"/>
</dbReference>
<keyword evidence="2 6" id="KW-0413">Isomerase</keyword>
<evidence type="ECO:0000256" key="2">
    <source>
        <dbReference type="RuleBase" id="RU363019"/>
    </source>
</evidence>
<keyword evidence="2" id="KW-0697">Rotamase</keyword>
<evidence type="ECO:0000313" key="7">
    <source>
        <dbReference type="Proteomes" id="UP000325313"/>
    </source>
</evidence>
<organism evidence="6 7">
    <name type="scientific">Puccinia graminis f. sp. tritici</name>
    <dbReference type="NCBI Taxonomy" id="56615"/>
    <lineage>
        <taxon>Eukaryota</taxon>
        <taxon>Fungi</taxon>
        <taxon>Dikarya</taxon>
        <taxon>Basidiomycota</taxon>
        <taxon>Pucciniomycotina</taxon>
        <taxon>Pucciniomycetes</taxon>
        <taxon>Pucciniales</taxon>
        <taxon>Pucciniaceae</taxon>
        <taxon>Puccinia</taxon>
    </lineage>
</organism>
<dbReference type="GO" id="GO:0003755">
    <property type="term" value="F:peptidyl-prolyl cis-trans isomerase activity"/>
    <property type="evidence" value="ECO:0007669"/>
    <property type="project" value="UniProtKB-UniRule"/>
</dbReference>
<comment type="caution">
    <text evidence="6">The sequence shown here is derived from an EMBL/GenBank/DDBJ whole genome shotgun (WGS) entry which is preliminary data.</text>
</comment>
<dbReference type="InterPro" id="IPR044666">
    <property type="entry name" value="Cyclophilin_A-like"/>
</dbReference>
<comment type="catalytic activity">
    <reaction evidence="1 2">
        <text>[protein]-peptidylproline (omega=180) = [protein]-peptidylproline (omega=0)</text>
        <dbReference type="Rhea" id="RHEA:16237"/>
        <dbReference type="Rhea" id="RHEA-COMP:10747"/>
        <dbReference type="Rhea" id="RHEA-COMP:10748"/>
        <dbReference type="ChEBI" id="CHEBI:83833"/>
        <dbReference type="ChEBI" id="CHEBI:83834"/>
        <dbReference type="EC" id="5.2.1.8"/>
    </reaction>
</comment>
<comment type="function">
    <text evidence="2">PPIases accelerate the folding of proteins. It catalyzes the cis-trans isomerization of proline imidic peptide bonds in oligopeptides.</text>
</comment>
<dbReference type="SUPFAM" id="SSF50891">
    <property type="entry name" value="Cyclophilin-like"/>
    <property type="match status" value="1"/>
</dbReference>
<dbReference type="GO" id="GO:0000209">
    <property type="term" value="P:protein polyubiquitination"/>
    <property type="evidence" value="ECO:0007669"/>
    <property type="project" value="TreeGrafter"/>
</dbReference>
<feature type="compositionally biased region" description="Polar residues" evidence="4">
    <location>
        <begin position="151"/>
        <end position="163"/>
    </location>
</feature>
<sequence length="194" mass="21716">MPINTLVEACSVWQITGKIRTGKSQFFITFRETPHLNNKHTVFGRVVGGDSVLSKFESIPIDQVTDKPLKLLKINTILIFDDPFEKYKERLSKRLQKEKSEVEAVEEKLKRKEIREKDRITWFGTTLSDAAKKEQTVGGSSTGGSTVGKYLNQNNSGKLTGTQKRPGDLVAMGEEIGVKQAAKRRKGFGDLSGW</sequence>
<reference evidence="6 7" key="1">
    <citation type="submission" date="2019-05" db="EMBL/GenBank/DDBJ databases">
        <title>Emergence of the Ug99 lineage of the wheat stem rust pathogen through somatic hybridization.</title>
        <authorList>
            <person name="Li F."/>
            <person name="Upadhyaya N.M."/>
            <person name="Sperschneider J."/>
            <person name="Matny O."/>
            <person name="Nguyen-Phuc H."/>
            <person name="Mago R."/>
            <person name="Raley C."/>
            <person name="Miller M.E."/>
            <person name="Silverstein K.A.T."/>
            <person name="Henningsen E."/>
            <person name="Hirsch C.D."/>
            <person name="Visser B."/>
            <person name="Pretorius Z.A."/>
            <person name="Steffenson B.J."/>
            <person name="Schwessinger B."/>
            <person name="Dodds P.N."/>
            <person name="Figueroa M."/>
        </authorList>
    </citation>
    <scope>NUCLEOTIDE SEQUENCE [LARGE SCALE GENOMIC DNA]</scope>
    <source>
        <strain evidence="6 7">Ug99</strain>
    </source>
</reference>
<feature type="region of interest" description="Disordered" evidence="4">
    <location>
        <begin position="134"/>
        <end position="166"/>
    </location>
</feature>
<dbReference type="PRINTS" id="PR00153">
    <property type="entry name" value="CSAPPISMRASE"/>
</dbReference>
<dbReference type="PANTHER" id="PTHR45625:SF1">
    <property type="entry name" value="RING-TYPE E3 UBIQUITIN-PROTEIN LIGASE PPIL2"/>
    <property type="match status" value="1"/>
</dbReference>